<feature type="domain" description="PUA" evidence="3">
    <location>
        <begin position="234"/>
        <end position="302"/>
    </location>
</feature>
<dbReference type="Gene3D" id="3.10.450.90">
    <property type="entry name" value="ArcTGT, C2 domain"/>
    <property type="match status" value="1"/>
</dbReference>
<sequence>MNVICSSEESLYRPEVYRWRERMKLMKPMGEVVVVLPCSMKKPYSNSKSHQKFRRATKGYQEVIVTSPFGICPREMENTFPINSYDVAVSGDWSFEEKKFSGKLLKEYIGDKKIIANVSGGYEEVCREYLDDVVYTAKENRPTSNDSIYNLRNELKKYKKVKGRDRLLNELRSIAIYQFGIAGGEFIQDNTISKGLYHRRIFNDSKQIALLNKDTGFYSLRLPGGEILKNLGINIIEIDFELKTNTLFAPGIQKADRNIIPNDEVVIIRNDEVVGVGKAVLSGKEMEELNNGVAVKIKDRKK</sequence>
<name>A0A644T4T6_9ZZZZ</name>
<proteinExistence type="inferred from homology"/>
<accession>A0A644T4T6</accession>
<dbReference type="AlphaFoldDB" id="A0A644T4T6"/>
<dbReference type="Gene3D" id="3.40.50.10630">
    <property type="entry name" value="Uracil-DNA glycosylase-like"/>
    <property type="match status" value="1"/>
</dbReference>
<dbReference type="PROSITE" id="PS50890">
    <property type="entry name" value="PUA"/>
    <property type="match status" value="1"/>
</dbReference>
<dbReference type="InterPro" id="IPR036895">
    <property type="entry name" value="Uracil-DNA_glycosylase-like_sf"/>
</dbReference>
<dbReference type="InterPro" id="IPR040777">
    <property type="entry name" value="DUF5591"/>
</dbReference>
<comment type="similarity">
    <text evidence="1">Belongs to the archaeosine synthase type 1 family.</text>
</comment>
<reference evidence="4" key="1">
    <citation type="submission" date="2019-08" db="EMBL/GenBank/DDBJ databases">
        <authorList>
            <person name="Kucharzyk K."/>
            <person name="Murdoch R.W."/>
            <person name="Higgins S."/>
            <person name="Loffler F."/>
        </authorList>
    </citation>
    <scope>NUCLEOTIDE SEQUENCE</scope>
</reference>
<dbReference type="GO" id="GO:0008033">
    <property type="term" value="P:tRNA processing"/>
    <property type="evidence" value="ECO:0007669"/>
    <property type="project" value="UniProtKB-KW"/>
</dbReference>
<dbReference type="InterPro" id="IPR029402">
    <property type="entry name" value="TGT_C2"/>
</dbReference>
<evidence type="ECO:0000256" key="2">
    <source>
        <dbReference type="ARBA" id="ARBA00022694"/>
    </source>
</evidence>
<dbReference type="InterPro" id="IPR036974">
    <property type="entry name" value="PUA_sf"/>
</dbReference>
<organism evidence="4">
    <name type="scientific">bioreactor metagenome</name>
    <dbReference type="NCBI Taxonomy" id="1076179"/>
    <lineage>
        <taxon>unclassified sequences</taxon>
        <taxon>metagenomes</taxon>
        <taxon>ecological metagenomes</taxon>
    </lineage>
</organism>
<evidence type="ECO:0000259" key="3">
    <source>
        <dbReference type="SMART" id="SM00359"/>
    </source>
</evidence>
<dbReference type="InterPro" id="IPR004521">
    <property type="entry name" value="Uncharacterised_CHP00451"/>
</dbReference>
<dbReference type="SUPFAM" id="SSF88802">
    <property type="entry name" value="Pre-PUA domain"/>
    <property type="match status" value="1"/>
</dbReference>
<dbReference type="SMART" id="SM00359">
    <property type="entry name" value="PUA"/>
    <property type="match status" value="1"/>
</dbReference>
<dbReference type="SUPFAM" id="SSF88697">
    <property type="entry name" value="PUA domain-like"/>
    <property type="match status" value="1"/>
</dbReference>
<dbReference type="EMBL" id="VSSQ01000016">
    <property type="protein sequence ID" value="MPL61943.1"/>
    <property type="molecule type" value="Genomic_DNA"/>
</dbReference>
<dbReference type="CDD" id="cd21149">
    <property type="entry name" value="PUA_archaeosine_TGT"/>
    <property type="match status" value="1"/>
</dbReference>
<protein>
    <recommendedName>
        <fullName evidence="3">PUA domain-containing protein</fullName>
    </recommendedName>
</protein>
<keyword evidence="2" id="KW-0819">tRNA processing</keyword>
<dbReference type="Gene3D" id="2.30.130.10">
    <property type="entry name" value="PUA domain"/>
    <property type="match status" value="1"/>
</dbReference>
<dbReference type="Pfam" id="PF17884">
    <property type="entry name" value="DUF5591"/>
    <property type="match status" value="1"/>
</dbReference>
<dbReference type="GO" id="GO:0003723">
    <property type="term" value="F:RNA binding"/>
    <property type="evidence" value="ECO:0007669"/>
    <property type="project" value="InterPro"/>
</dbReference>
<comment type="caution">
    <text evidence="4">The sequence shown here is derived from an EMBL/GenBank/DDBJ whole genome shotgun (WGS) entry which is preliminary data.</text>
</comment>
<dbReference type="Pfam" id="PF14810">
    <property type="entry name" value="TGT_C2"/>
    <property type="match status" value="1"/>
</dbReference>
<dbReference type="InterPro" id="IPR038250">
    <property type="entry name" value="TGT_C2_sf"/>
</dbReference>
<dbReference type="InterPro" id="IPR015947">
    <property type="entry name" value="PUA-like_sf"/>
</dbReference>
<evidence type="ECO:0000256" key="1">
    <source>
        <dbReference type="ARBA" id="ARBA00008906"/>
    </source>
</evidence>
<dbReference type="SUPFAM" id="SSF52141">
    <property type="entry name" value="Uracil-DNA glycosylase-like"/>
    <property type="match status" value="1"/>
</dbReference>
<dbReference type="Pfam" id="PF01472">
    <property type="entry name" value="PUA"/>
    <property type="match status" value="1"/>
</dbReference>
<gene>
    <name evidence="4" type="ORF">SDC9_07533</name>
</gene>
<evidence type="ECO:0000313" key="4">
    <source>
        <dbReference type="EMBL" id="MPL61943.1"/>
    </source>
</evidence>
<dbReference type="InterPro" id="IPR002478">
    <property type="entry name" value="PUA"/>
</dbReference>
<dbReference type="NCBIfam" id="TIGR00451">
    <property type="entry name" value="unchar_dom_2"/>
    <property type="match status" value="1"/>
</dbReference>